<gene>
    <name evidence="3" type="ORF">AVDCRST_MAG89-415</name>
</gene>
<feature type="transmembrane region" description="Helical" evidence="2">
    <location>
        <begin position="411"/>
        <end position="429"/>
    </location>
</feature>
<feature type="transmembrane region" description="Helical" evidence="2">
    <location>
        <begin position="262"/>
        <end position="283"/>
    </location>
</feature>
<feature type="transmembrane region" description="Helical" evidence="2">
    <location>
        <begin position="215"/>
        <end position="233"/>
    </location>
</feature>
<proteinExistence type="predicted"/>
<keyword evidence="2" id="KW-1133">Transmembrane helix</keyword>
<feature type="transmembrane region" description="Helical" evidence="2">
    <location>
        <begin position="55"/>
        <end position="80"/>
    </location>
</feature>
<feature type="transmembrane region" description="Helical" evidence="2">
    <location>
        <begin position="143"/>
        <end position="166"/>
    </location>
</feature>
<name>A0A6J4KB89_9BACT</name>
<organism evidence="3">
    <name type="scientific">uncultured Gemmatimonadota bacterium</name>
    <dbReference type="NCBI Taxonomy" id="203437"/>
    <lineage>
        <taxon>Bacteria</taxon>
        <taxon>Pseudomonadati</taxon>
        <taxon>Gemmatimonadota</taxon>
        <taxon>environmental samples</taxon>
    </lineage>
</organism>
<feature type="transmembrane region" description="Helical" evidence="2">
    <location>
        <begin position="376"/>
        <end position="399"/>
    </location>
</feature>
<feature type="transmembrane region" description="Helical" evidence="2">
    <location>
        <begin position="29"/>
        <end position="48"/>
    </location>
</feature>
<keyword evidence="2" id="KW-0812">Transmembrane</keyword>
<feature type="transmembrane region" description="Helical" evidence="2">
    <location>
        <begin position="239"/>
        <end position="255"/>
    </location>
</feature>
<feature type="region of interest" description="Disordered" evidence="1">
    <location>
        <begin position="461"/>
        <end position="482"/>
    </location>
</feature>
<dbReference type="EMBL" id="CADCTV010000094">
    <property type="protein sequence ID" value="CAA9300263.1"/>
    <property type="molecule type" value="Genomic_DNA"/>
</dbReference>
<evidence type="ECO:0000313" key="3">
    <source>
        <dbReference type="EMBL" id="CAA9300263.1"/>
    </source>
</evidence>
<accession>A0A6J4KB89</accession>
<protein>
    <submittedName>
        <fullName evidence="3">Uncharacterized protein</fullName>
    </submittedName>
</protein>
<feature type="transmembrane region" description="Helical" evidence="2">
    <location>
        <begin position="186"/>
        <end position="208"/>
    </location>
</feature>
<reference evidence="3" key="1">
    <citation type="submission" date="2020-02" db="EMBL/GenBank/DDBJ databases">
        <authorList>
            <person name="Meier V. D."/>
        </authorList>
    </citation>
    <scope>NUCLEOTIDE SEQUENCE</scope>
    <source>
        <strain evidence="3">AVDCRST_MAG89</strain>
    </source>
</reference>
<keyword evidence="2" id="KW-0472">Membrane</keyword>
<feature type="transmembrane region" description="Helical" evidence="2">
    <location>
        <begin position="100"/>
        <end position="122"/>
    </location>
</feature>
<evidence type="ECO:0000256" key="1">
    <source>
        <dbReference type="SAM" id="MobiDB-lite"/>
    </source>
</evidence>
<dbReference type="AlphaFoldDB" id="A0A6J4KB89"/>
<sequence>MRGGSLFLVLALALGAVAVPLLSAAADEVVPWTLVLVLAALMVGALAAERAREGFFDVFSPLALAVWATAEVALVPAVLRLVLPPGAVTANGIPYVTPELFAEALLLSIIGFMAMYAGYVVGVGRRLGAMVPVPPADWHHGRAVVVAGAYALIGVAAYATLLASFGGMSGFLAVRARSAYVQDDSLFLFAGVVVMRVGVLVALTAWIFRRDAKRPSVGVIAFVVLVLALTLMLRGRGRVLSILVMALFMYHFGRRRIRFRQFAMLVVGAVGSLLLLDQAFAYMGGYELKSGAGLVRELGGSKKLDKLGSFLLVLRGIPAELDFQWGSTIVAVPFDFVPDRWFPDHPEGAAHVFTRTFFPSAYQAGVGVPPSLWTELYMNFGAVGIAVGSFLLGLWLDALRHLGRVVRSHPGLLLVFVTLLYYTVSLQTTVLETSIPHMMMDVGPAAAAALFVTRFRLHRQQRPGAAPTGLGRPARPLTGTAG</sequence>
<evidence type="ECO:0000256" key="2">
    <source>
        <dbReference type="SAM" id="Phobius"/>
    </source>
</evidence>